<evidence type="ECO:0000256" key="8">
    <source>
        <dbReference type="ARBA" id="ARBA00023170"/>
    </source>
</evidence>
<accession>A0A9D3LTR0</accession>
<keyword evidence="3" id="KW-0812">Transmembrane</keyword>
<feature type="region of interest" description="Disordered" evidence="9">
    <location>
        <begin position="473"/>
        <end position="506"/>
    </location>
</feature>
<dbReference type="Pfam" id="PF18707">
    <property type="entry name" value="IL2RB_N1"/>
    <property type="match status" value="1"/>
</dbReference>
<feature type="chain" id="PRO_5038339876" description="Interleukin-2 receptor subunit beta N-terminal domain-containing protein" evidence="10">
    <location>
        <begin position="24"/>
        <end position="524"/>
    </location>
</feature>
<comment type="similarity">
    <text evidence="2">Belongs to the type I cytokine receptor family. Type 4 subfamily.</text>
</comment>
<feature type="compositionally biased region" description="Basic and acidic residues" evidence="9">
    <location>
        <begin position="425"/>
        <end position="435"/>
    </location>
</feature>
<evidence type="ECO:0000256" key="5">
    <source>
        <dbReference type="ARBA" id="ARBA00022989"/>
    </source>
</evidence>
<feature type="compositionally biased region" description="Basic and acidic residues" evidence="9">
    <location>
        <begin position="396"/>
        <end position="417"/>
    </location>
</feature>
<feature type="region of interest" description="Disordered" evidence="9">
    <location>
        <begin position="387"/>
        <end position="435"/>
    </location>
</feature>
<evidence type="ECO:0000256" key="2">
    <source>
        <dbReference type="ARBA" id="ARBA00008280"/>
    </source>
</evidence>
<evidence type="ECO:0000313" key="13">
    <source>
        <dbReference type="Proteomes" id="UP001044222"/>
    </source>
</evidence>
<feature type="domain" description="Interleukin-2 receptor subunit beta N-terminal" evidence="11">
    <location>
        <begin position="26"/>
        <end position="103"/>
    </location>
</feature>
<dbReference type="SUPFAM" id="SSF49265">
    <property type="entry name" value="Fibronectin type III"/>
    <property type="match status" value="2"/>
</dbReference>
<comment type="subcellular location">
    <subcellularLocation>
        <location evidence="1">Membrane</location>
        <topology evidence="1">Single-pass membrane protein</topology>
    </subcellularLocation>
</comment>
<feature type="signal peptide" evidence="10">
    <location>
        <begin position="1"/>
        <end position="23"/>
    </location>
</feature>
<evidence type="ECO:0000313" key="12">
    <source>
        <dbReference type="EMBL" id="KAG5832538.1"/>
    </source>
</evidence>
<keyword evidence="7" id="KW-1015">Disulfide bond</keyword>
<dbReference type="EMBL" id="JAFIRN010000017">
    <property type="protein sequence ID" value="KAG5832538.1"/>
    <property type="molecule type" value="Genomic_DNA"/>
</dbReference>
<evidence type="ECO:0000259" key="11">
    <source>
        <dbReference type="Pfam" id="PF18707"/>
    </source>
</evidence>
<dbReference type="PROSITE" id="PS01355">
    <property type="entry name" value="HEMATOPO_REC_S_F1"/>
    <property type="match status" value="1"/>
</dbReference>
<comment type="caution">
    <text evidence="12">The sequence shown here is derived from an EMBL/GenBank/DDBJ whole genome shotgun (WGS) entry which is preliminary data.</text>
</comment>
<dbReference type="AlphaFoldDB" id="A0A9D3LTR0"/>
<dbReference type="InterPro" id="IPR013783">
    <property type="entry name" value="Ig-like_fold"/>
</dbReference>
<dbReference type="PANTHER" id="PTHR23037">
    <property type="entry name" value="CYTOKINE RECEPTOR"/>
    <property type="match status" value="1"/>
</dbReference>
<dbReference type="InterPro" id="IPR036116">
    <property type="entry name" value="FN3_sf"/>
</dbReference>
<evidence type="ECO:0000256" key="9">
    <source>
        <dbReference type="SAM" id="MobiDB-lite"/>
    </source>
</evidence>
<sequence>MMEVLWRRSLFLLLAVQMLPCHSLHDLTCFNDYIKKISCVWNGLGTPPEVHCVLKAKAYGNVKSCELMPAEGEDQAFRTCQLAFEVFTYYDKLTIHVVCGDSEVACLKDYRPAHNVKMHPPGKPIVVKSNVSWSLGSPHSNLIPSYNFELQYKRSEQPWENAVSRNLTAKQMSVELPEDELEKGRLYEARVRVKPPEPRNSLPALRGVWSSWSPTASWRSEVGRSPERASHPGSFPGLGPELQVTLGLVTAAVAFLVLITCKIHRAGWVYKWKLPHVPNPSTYFQSLNSVHGGNFQKWLSPMYAPESFDIPQSFEDISAVEVFKTEDVAALLHTSNPTDLWDSSAGSSCFSNMGYFYSEYPDSYGTEVHFSYQMDARCSVEVVGEEGDAPVPARSSYEHLSDHPGKSRQLDPGRREQNEEEEKEGDIGDGSKEIDTVPPLAILPFSLPNPVTPSPIPLPPHLLNMPLLPLPSHDFDSDTATGSSNAPGPLEGALGRSSSERIEPSSGGYMSVMEMLNTYCNKSI</sequence>
<dbReference type="GO" id="GO:0016064">
    <property type="term" value="P:immunoglobulin mediated immune response"/>
    <property type="evidence" value="ECO:0007669"/>
    <property type="project" value="TreeGrafter"/>
</dbReference>
<dbReference type="PANTHER" id="PTHR23037:SF22">
    <property type="entry name" value="CYTOKINE RECEPTOR COMMON SUBUNIT BETA"/>
    <property type="match status" value="1"/>
</dbReference>
<evidence type="ECO:0000256" key="7">
    <source>
        <dbReference type="ARBA" id="ARBA00023157"/>
    </source>
</evidence>
<proteinExistence type="inferred from homology"/>
<protein>
    <recommendedName>
        <fullName evidence="11">Interleukin-2 receptor subunit beta N-terminal domain-containing protein</fullName>
    </recommendedName>
</protein>
<dbReference type="InterPro" id="IPR040951">
    <property type="entry name" value="IL2RB_N1"/>
</dbReference>
<dbReference type="GO" id="GO:0004896">
    <property type="term" value="F:cytokine receptor activity"/>
    <property type="evidence" value="ECO:0007669"/>
    <property type="project" value="InterPro"/>
</dbReference>
<dbReference type="GO" id="GO:0009897">
    <property type="term" value="C:external side of plasma membrane"/>
    <property type="evidence" value="ECO:0007669"/>
    <property type="project" value="TreeGrafter"/>
</dbReference>
<dbReference type="Gene3D" id="2.60.40.10">
    <property type="entry name" value="Immunoglobulins"/>
    <property type="match status" value="2"/>
</dbReference>
<evidence type="ECO:0000256" key="10">
    <source>
        <dbReference type="SAM" id="SignalP"/>
    </source>
</evidence>
<evidence type="ECO:0000256" key="3">
    <source>
        <dbReference type="ARBA" id="ARBA00022692"/>
    </source>
</evidence>
<name>A0A9D3LTR0_ANGAN</name>
<gene>
    <name evidence="12" type="ORF">ANANG_G00292210</name>
</gene>
<dbReference type="InterPro" id="IPR003531">
    <property type="entry name" value="Hempt_rcpt_S_F1_CS"/>
</dbReference>
<evidence type="ECO:0000256" key="1">
    <source>
        <dbReference type="ARBA" id="ARBA00004167"/>
    </source>
</evidence>
<keyword evidence="13" id="KW-1185">Reference proteome</keyword>
<evidence type="ECO:0000256" key="4">
    <source>
        <dbReference type="ARBA" id="ARBA00022729"/>
    </source>
</evidence>
<keyword evidence="5" id="KW-1133">Transmembrane helix</keyword>
<organism evidence="12 13">
    <name type="scientific">Anguilla anguilla</name>
    <name type="common">European freshwater eel</name>
    <name type="synonym">Muraena anguilla</name>
    <dbReference type="NCBI Taxonomy" id="7936"/>
    <lineage>
        <taxon>Eukaryota</taxon>
        <taxon>Metazoa</taxon>
        <taxon>Chordata</taxon>
        <taxon>Craniata</taxon>
        <taxon>Vertebrata</taxon>
        <taxon>Euteleostomi</taxon>
        <taxon>Actinopterygii</taxon>
        <taxon>Neopterygii</taxon>
        <taxon>Teleostei</taxon>
        <taxon>Anguilliformes</taxon>
        <taxon>Anguillidae</taxon>
        <taxon>Anguilla</taxon>
    </lineage>
</organism>
<keyword evidence="6" id="KW-0472">Membrane</keyword>
<keyword evidence="8" id="KW-0675">Receptor</keyword>
<keyword evidence="4 10" id="KW-0732">Signal</keyword>
<reference evidence="12" key="1">
    <citation type="submission" date="2021-01" db="EMBL/GenBank/DDBJ databases">
        <title>A chromosome-scale assembly of European eel, Anguilla anguilla.</title>
        <authorList>
            <person name="Henkel C."/>
            <person name="Jong-Raadsen S.A."/>
            <person name="Dufour S."/>
            <person name="Weltzien F.-A."/>
            <person name="Palstra A.P."/>
            <person name="Pelster B."/>
            <person name="Spaink H.P."/>
            <person name="Van Den Thillart G.E."/>
            <person name="Jansen H."/>
            <person name="Zahm M."/>
            <person name="Klopp C."/>
            <person name="Cedric C."/>
            <person name="Louis A."/>
            <person name="Berthelot C."/>
            <person name="Parey E."/>
            <person name="Roest Crollius H."/>
            <person name="Montfort J."/>
            <person name="Robinson-Rechavi M."/>
            <person name="Bucao C."/>
            <person name="Bouchez O."/>
            <person name="Gislard M."/>
            <person name="Lluch J."/>
            <person name="Milhes M."/>
            <person name="Lampietro C."/>
            <person name="Lopez Roques C."/>
            <person name="Donnadieu C."/>
            <person name="Braasch I."/>
            <person name="Desvignes T."/>
            <person name="Postlethwait J."/>
            <person name="Bobe J."/>
            <person name="Guiguen Y."/>
            <person name="Dirks R."/>
        </authorList>
    </citation>
    <scope>NUCLEOTIDE SEQUENCE</scope>
    <source>
        <strain evidence="12">Tag_6206</strain>
        <tissue evidence="12">Liver</tissue>
    </source>
</reference>
<evidence type="ECO:0000256" key="6">
    <source>
        <dbReference type="ARBA" id="ARBA00023136"/>
    </source>
</evidence>
<dbReference type="Proteomes" id="UP001044222">
    <property type="component" value="Chromosome 17"/>
</dbReference>